<dbReference type="EMBL" id="KB030625">
    <property type="protein sequence ID" value="ELK13229.1"/>
    <property type="molecule type" value="Genomic_DNA"/>
</dbReference>
<dbReference type="PANTHER" id="PTHR12587">
    <property type="entry name" value="LAR INTERACTING PROTEIN LIP -RELATED PROTEIN"/>
    <property type="match status" value="1"/>
</dbReference>
<keyword evidence="1" id="KW-0677">Repeat</keyword>
<organism evidence="5 6">
    <name type="scientific">Pteropus alecto</name>
    <name type="common">Black flying fox</name>
    <dbReference type="NCBI Taxonomy" id="9402"/>
    <lineage>
        <taxon>Eukaryota</taxon>
        <taxon>Metazoa</taxon>
        <taxon>Chordata</taxon>
        <taxon>Craniata</taxon>
        <taxon>Vertebrata</taxon>
        <taxon>Euteleostomi</taxon>
        <taxon>Mammalia</taxon>
        <taxon>Eutheria</taxon>
        <taxon>Laurasiatheria</taxon>
        <taxon>Chiroptera</taxon>
        <taxon>Yinpterochiroptera</taxon>
        <taxon>Pteropodoidea</taxon>
        <taxon>Pteropodidae</taxon>
        <taxon>Pteropodinae</taxon>
        <taxon>Pteropus</taxon>
    </lineage>
</organism>
<dbReference type="STRING" id="9402.L5KNB8"/>
<keyword evidence="6" id="KW-1185">Reference proteome</keyword>
<sequence>MMCEVMPTISEAEGPPGGSGSHGSSSPSQPDADSHFEQLMVSMLEERDRLLDTLRETQETLALTQGKLHEVGHERDSLQRQLNTALPQEFAALTKELNVCREQLLEREEEIAELKAERNNTRLLLEHLECLVSRHERSLRMTVVKRQAQSPAGVSSEVEVLKALKSLFEHHKALDEKVRERLRVALERCSLLEEELGATHKERSSDGSLSHEEDLAKVIELQEIIDKQAREQSQMKERLAALSSHVTELEEDLDTARKDLIKSEDVNTKLQRDVREAMAQKEDMEERITTLEKRYLAAQREATSVHDLNDKLENEIANKDSMHRQTEDKNRQLQERLELAEQKLQQTLRKAETLPEVEAELAQRVAALSKAEERHGNVEERLRQMEAQLEEKNQELQRARQREKMNEEHNKRLSDTVDKLLSESNERLQLHLKERMAALEDKNSLLREVENVKKQLEETQHDKDQLVLNVEALRAELDQMRLRGAPLHHGYGAQHVSARVTGHSSWSGPTELVA</sequence>
<dbReference type="GO" id="GO:0050808">
    <property type="term" value="P:synapse organization"/>
    <property type="evidence" value="ECO:0007669"/>
    <property type="project" value="TreeGrafter"/>
</dbReference>
<reference evidence="6" key="1">
    <citation type="journal article" date="2013" name="Science">
        <title>Comparative analysis of bat genomes provides insight into the evolution of flight and immunity.</title>
        <authorList>
            <person name="Zhang G."/>
            <person name="Cowled C."/>
            <person name="Shi Z."/>
            <person name="Huang Z."/>
            <person name="Bishop-Lilly K.A."/>
            <person name="Fang X."/>
            <person name="Wynne J.W."/>
            <person name="Xiong Z."/>
            <person name="Baker M.L."/>
            <person name="Zhao W."/>
            <person name="Tachedjian M."/>
            <person name="Zhu Y."/>
            <person name="Zhou P."/>
            <person name="Jiang X."/>
            <person name="Ng J."/>
            <person name="Yang L."/>
            <person name="Wu L."/>
            <person name="Xiao J."/>
            <person name="Feng Y."/>
            <person name="Chen Y."/>
            <person name="Sun X."/>
            <person name="Zhang Y."/>
            <person name="Marsh G.A."/>
            <person name="Crameri G."/>
            <person name="Broder C.C."/>
            <person name="Frey K.G."/>
            <person name="Wang L.F."/>
            <person name="Wang J."/>
        </authorList>
    </citation>
    <scope>NUCLEOTIDE SEQUENCE [LARGE SCALE GENOMIC DNA]</scope>
</reference>
<feature type="coiled-coil region" evidence="2">
    <location>
        <begin position="232"/>
        <end position="409"/>
    </location>
</feature>
<dbReference type="Pfam" id="PF25526">
    <property type="entry name" value="LIP-1"/>
    <property type="match status" value="1"/>
</dbReference>
<feature type="coiled-coil region" evidence="2">
    <location>
        <begin position="97"/>
        <end position="131"/>
    </location>
</feature>
<keyword evidence="2" id="KW-0175">Coiled coil</keyword>
<evidence type="ECO:0000256" key="1">
    <source>
        <dbReference type="ARBA" id="ARBA00022737"/>
    </source>
</evidence>
<gene>
    <name evidence="5" type="ORF">PAL_GLEAN10011236</name>
</gene>
<evidence type="ECO:0000313" key="5">
    <source>
        <dbReference type="EMBL" id="ELK13229.1"/>
    </source>
</evidence>
<evidence type="ECO:0000256" key="3">
    <source>
        <dbReference type="SAM" id="MobiDB-lite"/>
    </source>
</evidence>
<dbReference type="InterPro" id="IPR029515">
    <property type="entry name" value="Liprin"/>
</dbReference>
<evidence type="ECO:0000259" key="4">
    <source>
        <dbReference type="Pfam" id="PF25526"/>
    </source>
</evidence>
<feature type="coiled-coil region" evidence="2">
    <location>
        <begin position="435"/>
        <end position="483"/>
    </location>
</feature>
<dbReference type="AlphaFoldDB" id="L5KNB8"/>
<feature type="region of interest" description="Disordered" evidence="3">
    <location>
        <begin position="1"/>
        <end position="33"/>
    </location>
</feature>
<dbReference type="InParanoid" id="L5KNB8"/>
<proteinExistence type="predicted"/>
<evidence type="ECO:0000256" key="2">
    <source>
        <dbReference type="SAM" id="Coils"/>
    </source>
</evidence>
<accession>L5KNB8</accession>
<dbReference type="InterPro" id="IPR057892">
    <property type="entry name" value="LIP-1_CC2"/>
</dbReference>
<evidence type="ECO:0000313" key="6">
    <source>
        <dbReference type="Proteomes" id="UP000010552"/>
    </source>
</evidence>
<dbReference type="PANTHER" id="PTHR12587:SF15">
    <property type="entry name" value="LIPRIN-ALPHA-1"/>
    <property type="match status" value="1"/>
</dbReference>
<dbReference type="GO" id="GO:0048786">
    <property type="term" value="C:presynaptic active zone"/>
    <property type="evidence" value="ECO:0007669"/>
    <property type="project" value="TreeGrafter"/>
</dbReference>
<name>L5KNB8_PTEAL</name>
<feature type="domain" description="Liprin-alpha CC2" evidence="4">
    <location>
        <begin position="216"/>
        <end position="463"/>
    </location>
</feature>
<protein>
    <submittedName>
        <fullName evidence="5">Liprin-alpha-1</fullName>
    </submittedName>
</protein>
<dbReference type="Proteomes" id="UP000010552">
    <property type="component" value="Unassembled WGS sequence"/>
</dbReference>